<accession>F5LAK4</accession>
<evidence type="ECO:0000313" key="13">
    <source>
        <dbReference type="Proteomes" id="UP000010716"/>
    </source>
</evidence>
<dbReference type="OrthoDB" id="9815856at2"/>
<evidence type="ECO:0000256" key="6">
    <source>
        <dbReference type="ARBA" id="ARBA00037589"/>
    </source>
</evidence>
<dbReference type="AlphaFoldDB" id="F5LAK4"/>
<evidence type="ECO:0000256" key="1">
    <source>
        <dbReference type="ARBA" id="ARBA00004772"/>
    </source>
</evidence>
<evidence type="ECO:0000256" key="2">
    <source>
        <dbReference type="ARBA" id="ARBA00008133"/>
    </source>
</evidence>
<gene>
    <name evidence="11" type="ORF">CathTA2_2939</name>
    <name evidence="12" type="ORF">HUR95_15000</name>
</gene>
<feature type="domain" description="Tetrapyrrole biosynthesis uroporphyrinogen III synthase" evidence="10">
    <location>
        <begin position="25"/>
        <end position="260"/>
    </location>
</feature>
<evidence type="ECO:0000313" key="11">
    <source>
        <dbReference type="EMBL" id="EGL81576.1"/>
    </source>
</evidence>
<dbReference type="EC" id="4.2.1.75" evidence="3 9"/>
<dbReference type="CDD" id="cd06578">
    <property type="entry name" value="HemD"/>
    <property type="match status" value="1"/>
</dbReference>
<comment type="function">
    <text evidence="6 9">Catalyzes cyclization of the linear tetrapyrrole, hydroxymethylbilane, to the macrocyclic uroporphyrinogen III.</text>
</comment>
<dbReference type="EMBL" id="AFCE01000164">
    <property type="protein sequence ID" value="EGL81576.1"/>
    <property type="molecule type" value="Genomic_DNA"/>
</dbReference>
<evidence type="ECO:0000256" key="5">
    <source>
        <dbReference type="ARBA" id="ARBA00023244"/>
    </source>
</evidence>
<dbReference type="PANTHER" id="PTHR38042">
    <property type="entry name" value="UROPORPHYRINOGEN-III SYNTHASE, CHLOROPLASTIC"/>
    <property type="match status" value="1"/>
</dbReference>
<dbReference type="GO" id="GO:0006780">
    <property type="term" value="P:uroporphyrinogen III biosynthetic process"/>
    <property type="evidence" value="ECO:0007669"/>
    <property type="project" value="UniProtKB-UniRule"/>
</dbReference>
<proteinExistence type="inferred from homology"/>
<dbReference type="InterPro" id="IPR036108">
    <property type="entry name" value="4pyrrol_syn_uPrphyn_synt_sf"/>
</dbReference>
<evidence type="ECO:0000256" key="8">
    <source>
        <dbReference type="ARBA" id="ARBA00048617"/>
    </source>
</evidence>
<evidence type="ECO:0000256" key="4">
    <source>
        <dbReference type="ARBA" id="ARBA00023239"/>
    </source>
</evidence>
<dbReference type="Gene3D" id="3.40.50.10090">
    <property type="match status" value="2"/>
</dbReference>
<evidence type="ECO:0000256" key="7">
    <source>
        <dbReference type="ARBA" id="ARBA00040167"/>
    </source>
</evidence>
<dbReference type="Proteomes" id="UP000825179">
    <property type="component" value="Chromosome"/>
</dbReference>
<name>F5LAK4_CALTT</name>
<dbReference type="GO" id="GO:0006782">
    <property type="term" value="P:protoporphyrinogen IX biosynthetic process"/>
    <property type="evidence" value="ECO:0007669"/>
    <property type="project" value="UniProtKB-UniRule"/>
</dbReference>
<dbReference type="RefSeq" id="WP_007506295.1">
    <property type="nucleotide sequence ID" value="NZ_AFCE01000164.1"/>
</dbReference>
<dbReference type="KEGG" id="cthu:HUR95_15000"/>
<comment type="similarity">
    <text evidence="2 9">Belongs to the uroporphyrinogen-III synthase family.</text>
</comment>
<dbReference type="UniPathway" id="UPA00251">
    <property type="reaction ID" value="UER00320"/>
</dbReference>
<dbReference type="Pfam" id="PF02602">
    <property type="entry name" value="HEM4"/>
    <property type="match status" value="1"/>
</dbReference>
<evidence type="ECO:0000256" key="9">
    <source>
        <dbReference type="RuleBase" id="RU366031"/>
    </source>
</evidence>
<evidence type="ECO:0000313" key="12">
    <source>
        <dbReference type="EMBL" id="QZT33533.1"/>
    </source>
</evidence>
<protein>
    <recommendedName>
        <fullName evidence="7 9">Uroporphyrinogen-III synthase</fullName>
        <ecNumber evidence="3 9">4.2.1.75</ecNumber>
    </recommendedName>
</protein>
<reference evidence="11 13" key="1">
    <citation type="journal article" date="2011" name="J. Bacteriol.">
        <title>Draft genome sequence of the thermoalkaliphilic Caldalkalibacillus thermarum strain TA2.A1.</title>
        <authorList>
            <person name="Kalamorz F."/>
            <person name="Keis S."/>
            <person name="McMillan D.G."/>
            <person name="Olsson K."/>
            <person name="Stanton J.A."/>
            <person name="Stockwell P."/>
            <person name="Black M.A."/>
            <person name="Klingeman D.M."/>
            <person name="Land M.L."/>
            <person name="Han C.S."/>
            <person name="Martin S.L."/>
            <person name="Becher S.A."/>
            <person name="Peddie C.J."/>
            <person name="Morgan H.W."/>
            <person name="Matthies D."/>
            <person name="Preiss L."/>
            <person name="Meier T."/>
            <person name="Brown S.D."/>
            <person name="Cook G.M."/>
        </authorList>
    </citation>
    <scope>NUCLEOTIDE SEQUENCE [LARGE SCALE GENOMIC DNA]</scope>
    <source>
        <strain evidence="11 13">TA2.A1</strain>
    </source>
</reference>
<dbReference type="Proteomes" id="UP000010716">
    <property type="component" value="Unassembled WGS sequence"/>
</dbReference>
<dbReference type="EMBL" id="CP082237">
    <property type="protein sequence ID" value="QZT33533.1"/>
    <property type="molecule type" value="Genomic_DNA"/>
</dbReference>
<evidence type="ECO:0000256" key="3">
    <source>
        <dbReference type="ARBA" id="ARBA00013109"/>
    </source>
</evidence>
<keyword evidence="4 9" id="KW-0456">Lyase</keyword>
<keyword evidence="14" id="KW-1185">Reference proteome</keyword>
<organism evidence="11 13">
    <name type="scientific">Caldalkalibacillus thermarum (strain TA2.A1)</name>
    <dbReference type="NCBI Taxonomy" id="986075"/>
    <lineage>
        <taxon>Bacteria</taxon>
        <taxon>Bacillati</taxon>
        <taxon>Bacillota</taxon>
        <taxon>Bacilli</taxon>
        <taxon>Bacillales</taxon>
        <taxon>Bacillaceae</taxon>
        <taxon>Caldalkalibacillus</taxon>
    </lineage>
</organism>
<dbReference type="SUPFAM" id="SSF69618">
    <property type="entry name" value="HemD-like"/>
    <property type="match status" value="1"/>
</dbReference>
<dbReference type="PANTHER" id="PTHR38042:SF1">
    <property type="entry name" value="UROPORPHYRINOGEN-III SYNTHASE, CHLOROPLASTIC"/>
    <property type="match status" value="1"/>
</dbReference>
<comment type="catalytic activity">
    <reaction evidence="8 9">
        <text>hydroxymethylbilane = uroporphyrinogen III + H2O</text>
        <dbReference type="Rhea" id="RHEA:18965"/>
        <dbReference type="ChEBI" id="CHEBI:15377"/>
        <dbReference type="ChEBI" id="CHEBI:57308"/>
        <dbReference type="ChEBI" id="CHEBI:57845"/>
        <dbReference type="EC" id="4.2.1.75"/>
    </reaction>
</comment>
<reference evidence="12 14" key="2">
    <citation type="journal article" date="2020" name="Extremophiles">
        <title>Genomic analysis of Caldalkalibacillus thermarum TA2.A1 reveals aerobic alkaliphilic metabolism and evolutionary hallmarks linking alkaliphilic bacteria and plant life.</title>
        <authorList>
            <person name="de Jong S.I."/>
            <person name="van den Broek M.A."/>
            <person name="Merkel A.Y."/>
            <person name="de la Torre Cortes P."/>
            <person name="Kalamorz F."/>
            <person name="Cook G.M."/>
            <person name="van Loosdrecht M.C.M."/>
            <person name="McMillan D.G.G."/>
        </authorList>
    </citation>
    <scope>NUCLEOTIDE SEQUENCE [LARGE SCALE GENOMIC DNA]</scope>
    <source>
        <strain evidence="12 14">TA2.A1</strain>
    </source>
</reference>
<dbReference type="GO" id="GO:0004852">
    <property type="term" value="F:uroporphyrinogen-III synthase activity"/>
    <property type="evidence" value="ECO:0007669"/>
    <property type="project" value="UniProtKB-UniRule"/>
</dbReference>
<dbReference type="InterPro" id="IPR039793">
    <property type="entry name" value="UROS/Hem4"/>
</dbReference>
<sequence length="271" mass="29927">MNEIKGSALAGVTVVVTRPREQAGEMIAKLEERKACPYVLPLIRTVGADDLTPLDRALQHLESYDAVLFTSVNAVRYFFRRAGELAAADGTEGIVSRLKRLFVAAVGPTTARALHKHGLSRVHVPPDYKQEGLVAMLKDGLKPESRLLYPRAKVVRPYLLDQLRQSGYVVEDVIIYQTQYATDNKETFVQDLKKGRIDVITFTSASTVKAFDQLLNVHNISKKDLAVTIACIGPVTAKEAEKRGLAVQVVAKEHTIAGLIDALEVFYSLQR</sequence>
<evidence type="ECO:0000313" key="14">
    <source>
        <dbReference type="Proteomes" id="UP000825179"/>
    </source>
</evidence>
<dbReference type="eggNOG" id="COG1587">
    <property type="taxonomic scope" value="Bacteria"/>
</dbReference>
<evidence type="ECO:0000259" key="10">
    <source>
        <dbReference type="Pfam" id="PF02602"/>
    </source>
</evidence>
<comment type="pathway">
    <text evidence="1 9">Porphyrin-containing compound metabolism; protoporphyrin-IX biosynthesis; coproporphyrinogen-III from 5-aminolevulinate: step 3/4.</text>
</comment>
<keyword evidence="5 9" id="KW-0627">Porphyrin biosynthesis</keyword>
<dbReference type="InterPro" id="IPR003754">
    <property type="entry name" value="4pyrrol_synth_uPrphyn_synth"/>
</dbReference>
<reference evidence="12" key="3">
    <citation type="submission" date="2021-08" db="EMBL/GenBank/DDBJ databases">
        <authorList>
            <person name="de Jong S."/>
            <person name="van den Broek M."/>
            <person name="Merkel A."/>
            <person name="de la Torre Cortes P."/>
            <person name="Kalamorz F."/>
            <person name="Cook G."/>
            <person name="van Loosdrecht M."/>
            <person name="McMillan D."/>
        </authorList>
    </citation>
    <scope>NUCLEOTIDE SEQUENCE</scope>
    <source>
        <strain evidence="12">TA2.A1</strain>
    </source>
</reference>